<reference evidence="2 3" key="1">
    <citation type="submission" date="2019-05" db="EMBL/GenBank/DDBJ databases">
        <title>Another draft genome of Portunus trituberculatus and its Hox gene families provides insights of decapod evolution.</title>
        <authorList>
            <person name="Jeong J.-H."/>
            <person name="Song I."/>
            <person name="Kim S."/>
            <person name="Choi T."/>
            <person name="Kim D."/>
            <person name="Ryu S."/>
            <person name="Kim W."/>
        </authorList>
    </citation>
    <scope>NUCLEOTIDE SEQUENCE [LARGE SCALE GENOMIC DNA]</scope>
    <source>
        <tissue evidence="2">Muscle</tissue>
    </source>
</reference>
<evidence type="ECO:0000313" key="2">
    <source>
        <dbReference type="EMBL" id="MPC54541.1"/>
    </source>
</evidence>
<proteinExistence type="predicted"/>
<feature type="compositionally biased region" description="Basic and acidic residues" evidence="1">
    <location>
        <begin position="30"/>
        <end position="53"/>
    </location>
</feature>
<evidence type="ECO:0000256" key="1">
    <source>
        <dbReference type="SAM" id="MobiDB-lite"/>
    </source>
</evidence>
<name>A0A5B7G3W2_PORTR</name>
<sequence length="74" mass="8549">MVLGLYQGEKEREKERIVRAVKEFPVQVAERLEHNTEGKEDLSSDKKWKRSQEEEGSPNAELPLAFHLCKLGEP</sequence>
<dbReference type="AlphaFoldDB" id="A0A5B7G3W2"/>
<accession>A0A5B7G3W2</accession>
<comment type="caution">
    <text evidence="2">The sequence shown here is derived from an EMBL/GenBank/DDBJ whole genome shotgun (WGS) entry which is preliminary data.</text>
</comment>
<keyword evidence="3" id="KW-1185">Reference proteome</keyword>
<protein>
    <submittedName>
        <fullName evidence="2">Uncharacterized protein</fullName>
    </submittedName>
</protein>
<dbReference type="EMBL" id="VSRR010012436">
    <property type="protein sequence ID" value="MPC54541.1"/>
    <property type="molecule type" value="Genomic_DNA"/>
</dbReference>
<organism evidence="2 3">
    <name type="scientific">Portunus trituberculatus</name>
    <name type="common">Swimming crab</name>
    <name type="synonym">Neptunus trituberculatus</name>
    <dbReference type="NCBI Taxonomy" id="210409"/>
    <lineage>
        <taxon>Eukaryota</taxon>
        <taxon>Metazoa</taxon>
        <taxon>Ecdysozoa</taxon>
        <taxon>Arthropoda</taxon>
        <taxon>Crustacea</taxon>
        <taxon>Multicrustacea</taxon>
        <taxon>Malacostraca</taxon>
        <taxon>Eumalacostraca</taxon>
        <taxon>Eucarida</taxon>
        <taxon>Decapoda</taxon>
        <taxon>Pleocyemata</taxon>
        <taxon>Brachyura</taxon>
        <taxon>Eubrachyura</taxon>
        <taxon>Portunoidea</taxon>
        <taxon>Portunidae</taxon>
        <taxon>Portuninae</taxon>
        <taxon>Portunus</taxon>
    </lineage>
</organism>
<gene>
    <name evidence="2" type="ORF">E2C01_048462</name>
</gene>
<dbReference type="Proteomes" id="UP000324222">
    <property type="component" value="Unassembled WGS sequence"/>
</dbReference>
<feature type="region of interest" description="Disordered" evidence="1">
    <location>
        <begin position="30"/>
        <end position="66"/>
    </location>
</feature>
<evidence type="ECO:0000313" key="3">
    <source>
        <dbReference type="Proteomes" id="UP000324222"/>
    </source>
</evidence>